<evidence type="ECO:0000313" key="2">
    <source>
        <dbReference type="EMBL" id="NMO21916.1"/>
    </source>
</evidence>
<evidence type="ECO:0000313" key="3">
    <source>
        <dbReference type="Proteomes" id="UP000518300"/>
    </source>
</evidence>
<dbReference type="EMBL" id="JABBJJ010000365">
    <property type="protein sequence ID" value="NMO21916.1"/>
    <property type="molecule type" value="Genomic_DNA"/>
</dbReference>
<gene>
    <name evidence="2" type="ORF">HG543_44750</name>
</gene>
<proteinExistence type="predicted"/>
<feature type="region of interest" description="Disordered" evidence="1">
    <location>
        <begin position="127"/>
        <end position="157"/>
    </location>
</feature>
<name>A0A848LVT6_9BACT</name>
<dbReference type="RefSeq" id="WP_169351083.1">
    <property type="nucleotide sequence ID" value="NZ_JABBJJ010000365.1"/>
</dbReference>
<evidence type="ECO:0000256" key="1">
    <source>
        <dbReference type="SAM" id="MobiDB-lite"/>
    </source>
</evidence>
<keyword evidence="3" id="KW-1185">Reference proteome</keyword>
<sequence>MLPLNHIRFDVPIATKNPTNQREHPMARHRRAKGQRQATHLFWPGWKGPALLVVRLTRVSPRRLDSEDNLPAALKSVRDEVAKKLRLDDDSPLVRWVYAQAQGAPSVLVELSWGDDPLAQAVRAQDVLRPPPPPVPAAAVTPRAAGGARKKAPARPRGGLAALATPAFIRWTKP</sequence>
<dbReference type="Proteomes" id="UP000518300">
    <property type="component" value="Unassembled WGS sequence"/>
</dbReference>
<feature type="compositionally biased region" description="Low complexity" evidence="1">
    <location>
        <begin position="137"/>
        <end position="147"/>
    </location>
</feature>
<dbReference type="AlphaFoldDB" id="A0A848LVT6"/>
<reference evidence="2 3" key="1">
    <citation type="submission" date="2020-04" db="EMBL/GenBank/DDBJ databases">
        <title>Draft genome of Pyxidicoccus fallax type strain.</title>
        <authorList>
            <person name="Whitworth D.E."/>
        </authorList>
    </citation>
    <scope>NUCLEOTIDE SEQUENCE [LARGE SCALE GENOMIC DNA]</scope>
    <source>
        <strain evidence="2 3">DSM 14698</strain>
    </source>
</reference>
<accession>A0A848LVT6</accession>
<protein>
    <submittedName>
        <fullName evidence="2">Uncharacterized protein</fullName>
    </submittedName>
</protein>
<organism evidence="2 3">
    <name type="scientific">Pyxidicoccus fallax</name>
    <dbReference type="NCBI Taxonomy" id="394095"/>
    <lineage>
        <taxon>Bacteria</taxon>
        <taxon>Pseudomonadati</taxon>
        <taxon>Myxococcota</taxon>
        <taxon>Myxococcia</taxon>
        <taxon>Myxococcales</taxon>
        <taxon>Cystobacterineae</taxon>
        <taxon>Myxococcaceae</taxon>
        <taxon>Pyxidicoccus</taxon>
    </lineage>
</organism>
<comment type="caution">
    <text evidence="2">The sequence shown here is derived from an EMBL/GenBank/DDBJ whole genome shotgun (WGS) entry which is preliminary data.</text>
</comment>